<dbReference type="CDD" id="cd08231">
    <property type="entry name" value="MDR_TM0436_like"/>
    <property type="match status" value="1"/>
</dbReference>
<dbReference type="STRING" id="158500.BES08_04090"/>
<dbReference type="EMBL" id="JFYZ01000066">
    <property type="protein sequence ID" value="EZP70486.1"/>
    <property type="molecule type" value="Genomic_DNA"/>
</dbReference>
<reference evidence="9" key="3">
    <citation type="journal article" date="2017" name="J. Biotechnol.">
        <title>Complete genome sequence of Novosphingobium resinovorum SA1, a versatile xenobiotic-degrading bacterium capable of utilizing sulfanilic acid.</title>
        <authorList>
            <person name="Hegedus B."/>
            <person name="Kos P.B."/>
            <person name="Balint B."/>
            <person name="Maroti G."/>
            <person name="Gan H.M."/>
            <person name="Perei K."/>
            <person name="Rakhely G."/>
        </authorList>
    </citation>
    <scope>NUCLEOTIDE SEQUENCE [LARGE SCALE GENOMIC DNA]</scope>
    <source>
        <strain evidence="9">SA1</strain>
    </source>
</reference>
<dbReference type="PROSITE" id="PS00059">
    <property type="entry name" value="ADH_ZINC"/>
    <property type="match status" value="1"/>
</dbReference>
<dbReference type="Proteomes" id="UP000024329">
    <property type="component" value="Unassembled WGS sequence"/>
</dbReference>
<organism evidence="7 8">
    <name type="scientific">Novosphingobium resinovorum</name>
    <dbReference type="NCBI Taxonomy" id="158500"/>
    <lineage>
        <taxon>Bacteria</taxon>
        <taxon>Pseudomonadati</taxon>
        <taxon>Pseudomonadota</taxon>
        <taxon>Alphaproteobacteria</taxon>
        <taxon>Sphingomonadales</taxon>
        <taxon>Sphingomonadaceae</taxon>
        <taxon>Novosphingobium</taxon>
    </lineage>
</organism>
<dbReference type="KEGG" id="nre:BES08_04090"/>
<evidence type="ECO:0000313" key="6">
    <source>
        <dbReference type="EMBL" id="AOR76025.1"/>
    </source>
</evidence>
<keyword evidence="2 4" id="KW-0862">Zinc</keyword>
<dbReference type="SUPFAM" id="SSF51735">
    <property type="entry name" value="NAD(P)-binding Rossmann-fold domains"/>
    <property type="match status" value="1"/>
</dbReference>
<comment type="cofactor">
    <cofactor evidence="4">
        <name>Zn(2+)</name>
        <dbReference type="ChEBI" id="CHEBI:29105"/>
    </cofactor>
</comment>
<reference evidence="7 8" key="1">
    <citation type="submission" date="2014-03" db="EMBL/GenBank/DDBJ databases">
        <title>Whole genome sequence of Novosphingobium resinovorum KF1.</title>
        <authorList>
            <person name="Gan H.M."/>
            <person name="Gan H.Y."/>
            <person name="Chew T.H."/>
            <person name="Savka M.A."/>
        </authorList>
    </citation>
    <scope>NUCLEOTIDE SEQUENCE [LARGE SCALE GENOMIC DNA]</scope>
    <source>
        <strain evidence="7 8">KF1</strain>
    </source>
</reference>
<dbReference type="InterPro" id="IPR020843">
    <property type="entry name" value="ER"/>
</dbReference>
<dbReference type="GO" id="GO:0016616">
    <property type="term" value="F:oxidoreductase activity, acting on the CH-OH group of donors, NAD or NADP as acceptor"/>
    <property type="evidence" value="ECO:0007669"/>
    <property type="project" value="UniProtKB-ARBA"/>
</dbReference>
<keyword evidence="3" id="KW-0560">Oxidoreductase</keyword>
<comment type="similarity">
    <text evidence="4">Belongs to the zinc-containing alcohol dehydrogenase family.</text>
</comment>
<dbReference type="EMBL" id="CP017075">
    <property type="protein sequence ID" value="AOR76025.1"/>
    <property type="molecule type" value="Genomic_DNA"/>
</dbReference>
<dbReference type="RefSeq" id="WP_036530524.1">
    <property type="nucleotide sequence ID" value="NZ_CP017075.1"/>
</dbReference>
<dbReference type="Pfam" id="PF00107">
    <property type="entry name" value="ADH_zinc_N"/>
    <property type="match status" value="1"/>
</dbReference>
<dbReference type="InterPro" id="IPR013149">
    <property type="entry name" value="ADH-like_C"/>
</dbReference>
<dbReference type="PANTHER" id="PTHR43401">
    <property type="entry name" value="L-THREONINE 3-DEHYDROGENASE"/>
    <property type="match status" value="1"/>
</dbReference>
<keyword evidence="9" id="KW-1185">Reference proteome</keyword>
<evidence type="ECO:0000256" key="1">
    <source>
        <dbReference type="ARBA" id="ARBA00022723"/>
    </source>
</evidence>
<dbReference type="InterPro" id="IPR036291">
    <property type="entry name" value="NAD(P)-bd_dom_sf"/>
</dbReference>
<dbReference type="InterPro" id="IPR002328">
    <property type="entry name" value="ADH_Zn_CS"/>
</dbReference>
<dbReference type="SUPFAM" id="SSF50129">
    <property type="entry name" value="GroES-like"/>
    <property type="match status" value="1"/>
</dbReference>
<dbReference type="AlphaFoldDB" id="A0A031JBB7"/>
<evidence type="ECO:0000313" key="7">
    <source>
        <dbReference type="EMBL" id="EZP70486.1"/>
    </source>
</evidence>
<dbReference type="InterPro" id="IPR013154">
    <property type="entry name" value="ADH-like_N"/>
</dbReference>
<evidence type="ECO:0000256" key="4">
    <source>
        <dbReference type="RuleBase" id="RU361277"/>
    </source>
</evidence>
<dbReference type="PANTHER" id="PTHR43401:SF1">
    <property type="entry name" value="ENOYL REDUCTASE (ER) DOMAIN-CONTAINING PROTEIN"/>
    <property type="match status" value="1"/>
</dbReference>
<dbReference type="Pfam" id="PF08240">
    <property type="entry name" value="ADH_N"/>
    <property type="match status" value="1"/>
</dbReference>
<feature type="domain" description="Enoyl reductase (ER)" evidence="5">
    <location>
        <begin position="12"/>
        <end position="355"/>
    </location>
</feature>
<dbReference type="OrthoDB" id="4190732at2"/>
<dbReference type="SMART" id="SM00829">
    <property type="entry name" value="PKS_ER"/>
    <property type="match status" value="1"/>
</dbReference>
<keyword evidence="1 4" id="KW-0479">Metal-binding</keyword>
<accession>A0A031JBB7</accession>
<dbReference type="eggNOG" id="COG1063">
    <property type="taxonomic scope" value="Bacteria"/>
</dbReference>
<evidence type="ECO:0000256" key="2">
    <source>
        <dbReference type="ARBA" id="ARBA00022833"/>
    </source>
</evidence>
<sequence length="360" mass="37691">MRGRATVLVEKNRLETWDLPIADPQAGGILVRTVVGGVCGSDVHIASGEAGEMPFPIILGHEGVGRIEKLGAGVAKDYAGVDVKVGDLVVWSPIPLCGRCYSCSVLQQTPCENTQYFEHANKPNWGSYSDFAWLPSGMSFYRLPDHADPLAVAALGCALPTVLRGFDRCGPIALNDAVVVQGAGPVGLSAVLVAAQMGARCIVVIDKAPARLAAAMKLGATATVSLDLPVEERRRAVYDLTGPGGPDVVVEAAGVLPAFPEGVDLTGPHGRYIVLGLWGAIGTQPISPRDLTVKNLTIGGAAFPAPRNYYHAMHLAVRLQDKVPLADLISHRFSIADAGKALEATRTGIATKAVIDPSIA</sequence>
<dbReference type="InterPro" id="IPR011032">
    <property type="entry name" value="GroES-like_sf"/>
</dbReference>
<evidence type="ECO:0000313" key="9">
    <source>
        <dbReference type="Proteomes" id="UP000094626"/>
    </source>
</evidence>
<dbReference type="InterPro" id="IPR050129">
    <property type="entry name" value="Zn_alcohol_dh"/>
</dbReference>
<name>A0A031JBB7_9SPHN</name>
<protein>
    <submittedName>
        <fullName evidence="7">Alcohol dehydrogenase</fullName>
    </submittedName>
</protein>
<evidence type="ECO:0000259" key="5">
    <source>
        <dbReference type="SMART" id="SM00829"/>
    </source>
</evidence>
<evidence type="ECO:0000256" key="3">
    <source>
        <dbReference type="ARBA" id="ARBA00023002"/>
    </source>
</evidence>
<dbReference type="GO" id="GO:0008270">
    <property type="term" value="F:zinc ion binding"/>
    <property type="evidence" value="ECO:0007669"/>
    <property type="project" value="InterPro"/>
</dbReference>
<dbReference type="Gene3D" id="3.90.180.10">
    <property type="entry name" value="Medium-chain alcohol dehydrogenases, catalytic domain"/>
    <property type="match status" value="1"/>
</dbReference>
<proteinExistence type="inferred from homology"/>
<gene>
    <name evidence="6" type="ORF">BES08_04090</name>
    <name evidence="7" type="ORF">BV97_05410</name>
</gene>
<dbReference type="Gene3D" id="3.40.50.720">
    <property type="entry name" value="NAD(P)-binding Rossmann-like Domain"/>
    <property type="match status" value="1"/>
</dbReference>
<evidence type="ECO:0000313" key="8">
    <source>
        <dbReference type="Proteomes" id="UP000024329"/>
    </source>
</evidence>
<reference evidence="6" key="2">
    <citation type="submission" date="2016-08" db="EMBL/GenBank/DDBJ databases">
        <authorList>
            <person name="Seilhamer J.J."/>
        </authorList>
    </citation>
    <scope>NUCLEOTIDE SEQUENCE [LARGE SCALE GENOMIC DNA]</scope>
    <source>
        <strain evidence="6">SA1</strain>
    </source>
</reference>
<dbReference type="Proteomes" id="UP000094626">
    <property type="component" value="Chromosome"/>
</dbReference>
<dbReference type="PATRIC" id="fig|158500.4.peg.5484"/>